<dbReference type="GO" id="GO:0006797">
    <property type="term" value="P:polyphosphate metabolic process"/>
    <property type="evidence" value="ECO:0007669"/>
    <property type="project" value="InterPro"/>
</dbReference>
<feature type="domain" description="Polyphosphate kinase-2-related" evidence="2">
    <location>
        <begin position="262"/>
        <end position="484"/>
    </location>
</feature>
<evidence type="ECO:0000259" key="2">
    <source>
        <dbReference type="Pfam" id="PF03976"/>
    </source>
</evidence>
<evidence type="ECO:0000256" key="1">
    <source>
        <dbReference type="SAM" id="Coils"/>
    </source>
</evidence>
<name>A0A396RTG8_9PSED</name>
<accession>A0A396RTG8</accession>
<dbReference type="Pfam" id="PF03976">
    <property type="entry name" value="PPK2"/>
    <property type="match status" value="2"/>
</dbReference>
<dbReference type="GO" id="GO:0043751">
    <property type="term" value="F:polyphosphate:AMP phosphotransferase activity"/>
    <property type="evidence" value="ECO:0007669"/>
    <property type="project" value="InterPro"/>
</dbReference>
<dbReference type="PANTHER" id="PTHR34383:SF3">
    <property type="entry name" value="POLYPHOSPHATE:AMP PHOSPHOTRANSFERASE"/>
    <property type="match status" value="1"/>
</dbReference>
<feature type="domain" description="Polyphosphate kinase-2-related" evidence="2">
    <location>
        <begin position="14"/>
        <end position="234"/>
    </location>
</feature>
<dbReference type="InterPro" id="IPR022489">
    <property type="entry name" value="PolyP_AMP_Tfrase"/>
</dbReference>
<gene>
    <name evidence="3" type="primary">pap</name>
    <name evidence="3" type="ORF">C2846_16585</name>
</gene>
<dbReference type="Gene3D" id="3.40.50.300">
    <property type="entry name" value="P-loop containing nucleotide triphosphate hydrolases"/>
    <property type="match status" value="2"/>
</dbReference>
<protein>
    <submittedName>
        <fullName evidence="3">Polyphosphate:AMP phosphotransferase</fullName>
    </submittedName>
</protein>
<dbReference type="NCBIfam" id="TIGR03708">
    <property type="entry name" value="poly_P_AMP_trns"/>
    <property type="match status" value="1"/>
</dbReference>
<keyword evidence="4" id="KW-1185">Reference proteome</keyword>
<dbReference type="Proteomes" id="UP000265745">
    <property type="component" value="Unassembled WGS sequence"/>
</dbReference>
<dbReference type="OrthoDB" id="9775224at2"/>
<sequence>MATICMTSKDKSAQKRRKAELENLREELLEAQFELRKTNKGPILVLITGNDFAGKAEVIYTFYEWLDPRFLHTRAFGLPQGIERRMPWLWRYWRTLPPTGELAFYLGSWYHQPLMRLSRGQISPTTFKRQMQEVTAFEQLLIDEGATLIKLWLQLSDSDTRKRADPALNQTVAMREWGDFSAADYEKVRSGAQYMEELTSTTEAPWIRVPSQDPQERDLRIGQILLQAIRQQLTSQPSQHPAYGWTASQNERLAALDYTLKQDKDHYQQQLSTLQQRLRQLVQHPKFARRSLLLVFEGTDAAGKGGTIRRITQCLDPRTLRVHGTRAPTEEERRLPYLWRFWRRIPAPGNVVVFDRSYYGRVLVERVEGFCTEPQWQRAYREINDFERQLADKGTLVIKFWLAITQDEQLQRFQAREGSPLKRYKLTDEDWRNRKQWPAYVQAINDMIEHTSTQLAPWHLIPAEDKRYARIQALNIVCDQLEAALK</sequence>
<evidence type="ECO:0000313" key="4">
    <source>
        <dbReference type="Proteomes" id="UP000265745"/>
    </source>
</evidence>
<feature type="coiled-coil region" evidence="1">
    <location>
        <begin position="11"/>
        <end position="41"/>
    </location>
</feature>
<dbReference type="EMBL" id="QJSA01000017">
    <property type="protein sequence ID" value="RHW19860.1"/>
    <property type="molecule type" value="Genomic_DNA"/>
</dbReference>
<organism evidence="3 4">
    <name type="scientific">Pseudomonas jilinensis</name>
    <dbReference type="NCBI Taxonomy" id="2078689"/>
    <lineage>
        <taxon>Bacteria</taxon>
        <taxon>Pseudomonadati</taxon>
        <taxon>Pseudomonadota</taxon>
        <taxon>Gammaproteobacteria</taxon>
        <taxon>Pseudomonadales</taxon>
        <taxon>Pseudomonadaceae</taxon>
        <taxon>Pseudomonas</taxon>
    </lineage>
</organism>
<evidence type="ECO:0000313" key="3">
    <source>
        <dbReference type="EMBL" id="RHW19860.1"/>
    </source>
</evidence>
<dbReference type="InterPro" id="IPR022488">
    <property type="entry name" value="PPK2-related"/>
</dbReference>
<dbReference type="SUPFAM" id="SSF52540">
    <property type="entry name" value="P-loop containing nucleoside triphosphate hydrolases"/>
    <property type="match status" value="1"/>
</dbReference>
<keyword evidence="1" id="KW-0175">Coiled coil</keyword>
<proteinExistence type="predicted"/>
<dbReference type="InterPro" id="IPR027417">
    <property type="entry name" value="P-loop_NTPase"/>
</dbReference>
<reference evidence="3 4" key="1">
    <citation type="submission" date="2018-06" db="EMBL/GenBank/DDBJ databases">
        <title>Pseudomonas jilinensis sp. nov., isolated from the production water of Jilin Oilfield in China.</title>
        <authorList>
            <person name="Wang J."/>
        </authorList>
    </citation>
    <scope>NUCLEOTIDE SEQUENCE [LARGE SCALE GENOMIC DNA]</scope>
    <source>
        <strain evidence="3 4">JS15-10A1</strain>
    </source>
</reference>
<dbReference type="PANTHER" id="PTHR34383">
    <property type="entry name" value="POLYPHOSPHATE:AMP PHOSPHOTRANSFERASE-RELATED"/>
    <property type="match status" value="1"/>
</dbReference>
<dbReference type="AlphaFoldDB" id="A0A396RTG8"/>
<comment type="caution">
    <text evidence="3">The sequence shown here is derived from an EMBL/GenBank/DDBJ whole genome shotgun (WGS) entry which is preliminary data.</text>
</comment>
<keyword evidence="3" id="KW-0808">Transferase</keyword>